<dbReference type="EnsemblPlants" id="KEH23005">
    <property type="protein sequence ID" value="KEH23005"/>
    <property type="gene ID" value="MTR_7g063690"/>
</dbReference>
<dbReference type="PANTHER" id="PTHR33103:SF43">
    <property type="entry name" value="DUF674 FAMILY PROTEIN"/>
    <property type="match status" value="1"/>
</dbReference>
<evidence type="ECO:0000313" key="2">
    <source>
        <dbReference type="EnsemblPlants" id="KEH23005"/>
    </source>
</evidence>
<dbReference type="PANTHER" id="PTHR33103">
    <property type="entry name" value="OS01G0153900 PROTEIN"/>
    <property type="match status" value="1"/>
</dbReference>
<protein>
    <submittedName>
        <fullName evidence="1">DUF674 family protein</fullName>
    </submittedName>
</protein>
<reference evidence="2" key="3">
    <citation type="submission" date="2015-04" db="UniProtKB">
        <authorList>
            <consortium name="EnsemblPlants"/>
        </authorList>
    </citation>
    <scope>IDENTIFICATION</scope>
    <source>
        <strain evidence="2">cv. Jemalong A17</strain>
    </source>
</reference>
<reference evidence="1 3" key="2">
    <citation type="journal article" date="2014" name="BMC Genomics">
        <title>An improved genome release (version Mt4.0) for the model legume Medicago truncatula.</title>
        <authorList>
            <person name="Tang H."/>
            <person name="Krishnakumar V."/>
            <person name="Bidwell S."/>
            <person name="Rosen B."/>
            <person name="Chan A."/>
            <person name="Zhou S."/>
            <person name="Gentzbittel L."/>
            <person name="Childs K.L."/>
            <person name="Yandell M."/>
            <person name="Gundlach H."/>
            <person name="Mayer K.F."/>
            <person name="Schwartz D.C."/>
            <person name="Town C.D."/>
        </authorList>
    </citation>
    <scope>GENOME REANNOTATION</scope>
    <source>
        <strain evidence="1">A17</strain>
        <strain evidence="2 3">cv. Jemalong A17</strain>
    </source>
</reference>
<dbReference type="Pfam" id="PF05056">
    <property type="entry name" value="DUF674"/>
    <property type="match status" value="2"/>
</dbReference>
<name>A0A072UAZ1_MEDTR</name>
<accession>A0A072UAZ1</accession>
<evidence type="ECO:0000313" key="1">
    <source>
        <dbReference type="EMBL" id="KEH23005.1"/>
    </source>
</evidence>
<keyword evidence="3" id="KW-1185">Reference proteome</keyword>
<proteinExistence type="predicted"/>
<sequence>MAVAVFQTKEHVVSLKLLVDTETNKVLFAEAEKEFVDILCSFLTLPLATIARLLHKESNIGPFEDYNRCNNLSIGTKRNYCRCENRMNRSVSMTQSGNGFVKDDSMFFVTDDLTVLPHSMDHTLFGLVNNLQMRNTSSVKEMTVYVTKEKVLDLLKHALLSKTPLTDLFLEMKPCVDKSSIFSCDFKNILNSCMDITVKLLIRKSDGNILYAQGGQDFADFINKRPSKSYLLNFFGCLIDIEEA</sequence>
<organism evidence="1 3">
    <name type="scientific">Medicago truncatula</name>
    <name type="common">Barrel medic</name>
    <name type="synonym">Medicago tribuloides</name>
    <dbReference type="NCBI Taxonomy" id="3880"/>
    <lineage>
        <taxon>Eukaryota</taxon>
        <taxon>Viridiplantae</taxon>
        <taxon>Streptophyta</taxon>
        <taxon>Embryophyta</taxon>
        <taxon>Tracheophyta</taxon>
        <taxon>Spermatophyta</taxon>
        <taxon>Magnoliopsida</taxon>
        <taxon>eudicotyledons</taxon>
        <taxon>Gunneridae</taxon>
        <taxon>Pentapetalae</taxon>
        <taxon>rosids</taxon>
        <taxon>fabids</taxon>
        <taxon>Fabales</taxon>
        <taxon>Fabaceae</taxon>
        <taxon>Papilionoideae</taxon>
        <taxon>50 kb inversion clade</taxon>
        <taxon>NPAAA clade</taxon>
        <taxon>Hologalegina</taxon>
        <taxon>IRL clade</taxon>
        <taxon>Trifolieae</taxon>
        <taxon>Medicago</taxon>
    </lineage>
</organism>
<evidence type="ECO:0000313" key="3">
    <source>
        <dbReference type="Proteomes" id="UP000002051"/>
    </source>
</evidence>
<reference evidence="1 3" key="1">
    <citation type="journal article" date="2011" name="Nature">
        <title>The Medicago genome provides insight into the evolution of rhizobial symbioses.</title>
        <authorList>
            <person name="Young N.D."/>
            <person name="Debelle F."/>
            <person name="Oldroyd G.E."/>
            <person name="Geurts R."/>
            <person name="Cannon S.B."/>
            <person name="Udvardi M.K."/>
            <person name="Benedito V.A."/>
            <person name="Mayer K.F."/>
            <person name="Gouzy J."/>
            <person name="Schoof H."/>
            <person name="Van de Peer Y."/>
            <person name="Proost S."/>
            <person name="Cook D.R."/>
            <person name="Meyers B.C."/>
            <person name="Spannagl M."/>
            <person name="Cheung F."/>
            <person name="De Mita S."/>
            <person name="Krishnakumar V."/>
            <person name="Gundlach H."/>
            <person name="Zhou S."/>
            <person name="Mudge J."/>
            <person name="Bharti A.K."/>
            <person name="Murray J.D."/>
            <person name="Naoumkina M.A."/>
            <person name="Rosen B."/>
            <person name="Silverstein K.A."/>
            <person name="Tang H."/>
            <person name="Rombauts S."/>
            <person name="Zhao P.X."/>
            <person name="Zhou P."/>
            <person name="Barbe V."/>
            <person name="Bardou P."/>
            <person name="Bechner M."/>
            <person name="Bellec A."/>
            <person name="Berger A."/>
            <person name="Berges H."/>
            <person name="Bidwell S."/>
            <person name="Bisseling T."/>
            <person name="Choisne N."/>
            <person name="Couloux A."/>
            <person name="Denny R."/>
            <person name="Deshpande S."/>
            <person name="Dai X."/>
            <person name="Doyle J.J."/>
            <person name="Dudez A.M."/>
            <person name="Farmer A.D."/>
            <person name="Fouteau S."/>
            <person name="Franken C."/>
            <person name="Gibelin C."/>
            <person name="Gish J."/>
            <person name="Goldstein S."/>
            <person name="Gonzalez A.J."/>
            <person name="Green P.J."/>
            <person name="Hallab A."/>
            <person name="Hartog M."/>
            <person name="Hua A."/>
            <person name="Humphray S.J."/>
            <person name="Jeong D.H."/>
            <person name="Jing Y."/>
            <person name="Jocker A."/>
            <person name="Kenton S.M."/>
            <person name="Kim D.J."/>
            <person name="Klee K."/>
            <person name="Lai H."/>
            <person name="Lang C."/>
            <person name="Lin S."/>
            <person name="Macmil S.L."/>
            <person name="Magdelenat G."/>
            <person name="Matthews L."/>
            <person name="McCorrison J."/>
            <person name="Monaghan E.L."/>
            <person name="Mun J.H."/>
            <person name="Najar F.Z."/>
            <person name="Nicholson C."/>
            <person name="Noirot C."/>
            <person name="O'Bleness M."/>
            <person name="Paule C.R."/>
            <person name="Poulain J."/>
            <person name="Prion F."/>
            <person name="Qin B."/>
            <person name="Qu C."/>
            <person name="Retzel E.F."/>
            <person name="Riddle C."/>
            <person name="Sallet E."/>
            <person name="Samain S."/>
            <person name="Samson N."/>
            <person name="Sanders I."/>
            <person name="Saurat O."/>
            <person name="Scarpelli C."/>
            <person name="Schiex T."/>
            <person name="Segurens B."/>
            <person name="Severin A.J."/>
            <person name="Sherrier D.J."/>
            <person name="Shi R."/>
            <person name="Sims S."/>
            <person name="Singer S.R."/>
            <person name="Sinharoy S."/>
            <person name="Sterck L."/>
            <person name="Viollet A."/>
            <person name="Wang B.B."/>
            <person name="Wang K."/>
            <person name="Wang M."/>
            <person name="Wang X."/>
            <person name="Warfsmann J."/>
            <person name="Weissenbach J."/>
            <person name="White D.D."/>
            <person name="White J.D."/>
            <person name="Wiley G.B."/>
            <person name="Wincker P."/>
            <person name="Xing Y."/>
            <person name="Yang L."/>
            <person name="Yao Z."/>
            <person name="Ying F."/>
            <person name="Zhai J."/>
            <person name="Zhou L."/>
            <person name="Zuber A."/>
            <person name="Denarie J."/>
            <person name="Dixon R.A."/>
            <person name="May G.D."/>
            <person name="Schwartz D.C."/>
            <person name="Rogers J."/>
            <person name="Quetier F."/>
            <person name="Town C.D."/>
            <person name="Roe B.A."/>
        </authorList>
    </citation>
    <scope>NUCLEOTIDE SEQUENCE [LARGE SCALE GENOMIC DNA]</scope>
    <source>
        <strain evidence="1">A17</strain>
        <strain evidence="2 3">cv. Jemalong A17</strain>
    </source>
</reference>
<dbReference type="HOGENOM" id="CLU_030757_4_0_1"/>
<dbReference type="EMBL" id="CM001223">
    <property type="protein sequence ID" value="KEH23005.1"/>
    <property type="molecule type" value="Genomic_DNA"/>
</dbReference>
<dbReference type="STRING" id="3880.A0A072UAZ1"/>
<dbReference type="Proteomes" id="UP000002051">
    <property type="component" value="Unassembled WGS sequence"/>
</dbReference>
<dbReference type="AlphaFoldDB" id="A0A072UAZ1"/>
<gene>
    <name evidence="1" type="ordered locus">MTR_7g063690</name>
</gene>
<dbReference type="InterPro" id="IPR007750">
    <property type="entry name" value="DUF674"/>
</dbReference>